<feature type="transmembrane region" description="Helical" evidence="1">
    <location>
        <begin position="438"/>
        <end position="459"/>
    </location>
</feature>
<feature type="transmembrane region" description="Helical" evidence="1">
    <location>
        <begin position="271"/>
        <end position="294"/>
    </location>
</feature>
<reference evidence="2" key="1">
    <citation type="submission" date="2021-01" db="EMBL/GenBank/DDBJ databases">
        <authorList>
            <person name="Li R."/>
            <person name="Bekaert M."/>
        </authorList>
    </citation>
    <scope>NUCLEOTIDE SEQUENCE</scope>
    <source>
        <strain evidence="2">Farmed</strain>
    </source>
</reference>
<organism evidence="2 3">
    <name type="scientific">Acanthosepion pharaonis</name>
    <name type="common">Pharaoh cuttlefish</name>
    <name type="synonym">Sepia pharaonis</name>
    <dbReference type="NCBI Taxonomy" id="158019"/>
    <lineage>
        <taxon>Eukaryota</taxon>
        <taxon>Metazoa</taxon>
        <taxon>Spiralia</taxon>
        <taxon>Lophotrochozoa</taxon>
        <taxon>Mollusca</taxon>
        <taxon>Cephalopoda</taxon>
        <taxon>Coleoidea</taxon>
        <taxon>Decapodiformes</taxon>
        <taxon>Sepiida</taxon>
        <taxon>Sepiina</taxon>
        <taxon>Sepiidae</taxon>
        <taxon>Acanthosepion</taxon>
    </lineage>
</organism>
<feature type="transmembrane region" description="Helical" evidence="1">
    <location>
        <begin position="15"/>
        <end position="36"/>
    </location>
</feature>
<gene>
    <name evidence="2" type="ORF">SPHA_58330</name>
</gene>
<protein>
    <submittedName>
        <fullName evidence="2">Uncharacterized protein</fullName>
    </submittedName>
</protein>
<dbReference type="AlphaFoldDB" id="A0A812DKC7"/>
<feature type="transmembrane region" description="Helical" evidence="1">
    <location>
        <begin position="408"/>
        <end position="432"/>
    </location>
</feature>
<feature type="transmembrane region" description="Helical" evidence="1">
    <location>
        <begin position="133"/>
        <end position="158"/>
    </location>
</feature>
<evidence type="ECO:0000256" key="1">
    <source>
        <dbReference type="SAM" id="Phobius"/>
    </source>
</evidence>
<feature type="transmembrane region" description="Helical" evidence="1">
    <location>
        <begin position="95"/>
        <end position="113"/>
    </location>
</feature>
<keyword evidence="1" id="KW-0812">Transmembrane</keyword>
<feature type="transmembrane region" description="Helical" evidence="1">
    <location>
        <begin position="382"/>
        <end position="401"/>
    </location>
</feature>
<evidence type="ECO:0000313" key="3">
    <source>
        <dbReference type="Proteomes" id="UP000597762"/>
    </source>
</evidence>
<feature type="transmembrane region" description="Helical" evidence="1">
    <location>
        <begin position="219"/>
        <end position="237"/>
    </location>
</feature>
<proteinExistence type="predicted"/>
<dbReference type="EMBL" id="CAHIKZ030003979">
    <property type="protein sequence ID" value="CAE1305988.1"/>
    <property type="molecule type" value="Genomic_DNA"/>
</dbReference>
<feature type="transmembrane region" description="Helical" evidence="1">
    <location>
        <begin position="301"/>
        <end position="318"/>
    </location>
</feature>
<feature type="transmembrane region" description="Helical" evidence="1">
    <location>
        <begin position="43"/>
        <end position="64"/>
    </location>
</feature>
<keyword evidence="1" id="KW-0472">Membrane</keyword>
<feature type="transmembrane region" description="Helical" evidence="1">
    <location>
        <begin position="471"/>
        <end position="498"/>
    </location>
</feature>
<feature type="transmembrane region" description="Helical" evidence="1">
    <location>
        <begin position="324"/>
        <end position="344"/>
    </location>
</feature>
<name>A0A812DKC7_ACAPH</name>
<comment type="caution">
    <text evidence="2">The sequence shown here is derived from an EMBL/GenBank/DDBJ whole genome shotgun (WGS) entry which is preliminary data.</text>
</comment>
<feature type="transmembrane region" description="Helical" evidence="1">
    <location>
        <begin position="356"/>
        <end position="376"/>
    </location>
</feature>
<feature type="transmembrane region" description="Helical" evidence="1">
    <location>
        <begin position="518"/>
        <end position="538"/>
    </location>
</feature>
<accession>A0A812DKC7</accession>
<evidence type="ECO:0000313" key="2">
    <source>
        <dbReference type="EMBL" id="CAE1305988.1"/>
    </source>
</evidence>
<keyword evidence="1" id="KW-1133">Transmembrane helix</keyword>
<keyword evidence="3" id="KW-1185">Reference proteome</keyword>
<dbReference type="Proteomes" id="UP000597762">
    <property type="component" value="Unassembled WGS sequence"/>
</dbReference>
<sequence length="543" mass="63341">MLPLWDWNCFSGAKIYHYLITSDGGHNEVCVLLFYLLSRYFTFSLLLPVNHFLSLSLLLTPFLFAPLFHFPQFSVLLFVIILPHFFASSHFSFPFLLPFSVLLFVIILPHFFASSHFSFPFLFPVNHFLSLSLLLTPFLFAPLFHLPQFSVLLFVIILPHPSSHHPISHFLFLLPVNHFLFFSLLLTPFLFAPLFTYLSFLSFYLSSFSPFFASSHSHFLSFFLLIISFFFSPPNAIPFCSSFSLSSVYCPSICHHSPPPFFASSHFSFPFLLPVNHFLSLSLLLTPFLFVPLFHFPQFTVLLFVIILPLLRIIPFLISFPSSFLFVPLFHFPQFSVLLFVIILPHPSSHHPISHFLSFFLITICFHRTFDAHFLLKIFPVSFHFLPYFLLSSFILFFRFFTPFYCFFFSFFLFLLPFFFTSFSISFSFLFYNSFISFTFLSLLLTSFSLIFLLNINILHSIDFDVVLHNILSVALSLYKLTVGSFLFLSYICCFLLSTPNHFTCPFPMFPFTLSLRNYFFLLMPYSCSFISQLILIFPPSLL</sequence>